<reference evidence="1 2" key="1">
    <citation type="journal article" date="2012" name="J. Bacteriol.">
        <title>Genome sequence of proteorhodopsin-containing sea ice bacterium Glaciecola punicea ACAM 611T.</title>
        <authorList>
            <person name="Qin Q.-L."/>
            <person name="Xie B.-B."/>
            <person name="Shu Y.-L."/>
            <person name="Rong J.-C."/>
            <person name="Zhao D.-L."/>
            <person name="Zhang X.-Y."/>
            <person name="Chen X.-L."/>
            <person name="Zhou B.-C."/>
            <person name="Zhanga Y.-Z."/>
        </authorList>
    </citation>
    <scope>NUCLEOTIDE SEQUENCE [LARGE SCALE GENOMIC DNA]</scope>
    <source>
        <strain evidence="1 2">ACAM 611</strain>
    </source>
</reference>
<reference evidence="1 2" key="2">
    <citation type="journal article" date="2017" name="Antonie Van Leeuwenhoek">
        <title>Rhizobium rhizosphaerae sp. nov., a novel species isolated from rice rhizosphere.</title>
        <authorList>
            <person name="Zhao J.J."/>
            <person name="Zhang J."/>
            <person name="Zhang R.J."/>
            <person name="Zhang C.W."/>
            <person name="Yin H.Q."/>
            <person name="Zhang X.X."/>
        </authorList>
    </citation>
    <scope>NUCLEOTIDE SEQUENCE [LARGE SCALE GENOMIC DNA]</scope>
    <source>
        <strain evidence="1 2">ACAM 611</strain>
    </source>
</reference>
<gene>
    <name evidence="1" type="ORF">GPUN_0399</name>
</gene>
<comment type="caution">
    <text evidence="1">The sequence shown here is derived from an EMBL/GenBank/DDBJ whole genome shotgun (WGS) entry which is preliminary data.</text>
</comment>
<evidence type="ECO:0000313" key="2">
    <source>
        <dbReference type="Proteomes" id="UP000053586"/>
    </source>
</evidence>
<name>H5T8A5_9ALTE</name>
<evidence type="ECO:0000313" key="1">
    <source>
        <dbReference type="EMBL" id="GAB54546.1"/>
    </source>
</evidence>
<accession>H5T8A5</accession>
<protein>
    <submittedName>
        <fullName evidence="1">Uncharacterized protein</fullName>
    </submittedName>
</protein>
<dbReference type="Proteomes" id="UP000053586">
    <property type="component" value="Unassembled WGS sequence"/>
</dbReference>
<sequence>MLMRIVAFIVSTAGIVSYANSPNGKALLFSVSGDIYNYNFAGLLLTLFLCHR</sequence>
<organism evidence="1 2">
    <name type="scientific">Glaciecola punicea ACAM 611</name>
    <dbReference type="NCBI Taxonomy" id="1121923"/>
    <lineage>
        <taxon>Bacteria</taxon>
        <taxon>Pseudomonadati</taxon>
        <taxon>Pseudomonadota</taxon>
        <taxon>Gammaproteobacteria</taxon>
        <taxon>Alteromonadales</taxon>
        <taxon>Alteromonadaceae</taxon>
        <taxon>Glaciecola</taxon>
    </lineage>
</organism>
<dbReference type="EMBL" id="BAET01000006">
    <property type="protein sequence ID" value="GAB54546.1"/>
    <property type="molecule type" value="Genomic_DNA"/>
</dbReference>
<proteinExistence type="predicted"/>
<keyword evidence="2" id="KW-1185">Reference proteome</keyword>
<dbReference type="AlphaFoldDB" id="H5T8A5"/>